<keyword evidence="4" id="KW-1185">Reference proteome</keyword>
<evidence type="ECO:0000313" key="3">
    <source>
        <dbReference type="EMBL" id="BDE95553.1"/>
    </source>
</evidence>
<protein>
    <recommendedName>
        <fullName evidence="2">SpoVT-AbrB domain-containing protein</fullName>
    </recommendedName>
</protein>
<dbReference type="RefSeq" id="WP_146040628.1">
    <property type="nucleotide sequence ID" value="NZ_AP025564.1"/>
</dbReference>
<dbReference type="InterPro" id="IPR007159">
    <property type="entry name" value="SpoVT-AbrB_dom"/>
</dbReference>
<keyword evidence="1" id="KW-0238">DNA-binding</keyword>
<dbReference type="EMBL" id="AP025564">
    <property type="protein sequence ID" value="BDE95553.1"/>
    <property type="molecule type" value="Genomic_DNA"/>
</dbReference>
<organism evidence="3 4">
    <name type="scientific">Raoultibacter timonensis</name>
    <dbReference type="NCBI Taxonomy" id="1907662"/>
    <lineage>
        <taxon>Bacteria</taxon>
        <taxon>Bacillati</taxon>
        <taxon>Actinomycetota</taxon>
        <taxon>Coriobacteriia</taxon>
        <taxon>Eggerthellales</taxon>
        <taxon>Eggerthellaceae</taxon>
        <taxon>Raoultibacter</taxon>
    </lineage>
</organism>
<evidence type="ECO:0000313" key="4">
    <source>
        <dbReference type="Proteomes" id="UP001320544"/>
    </source>
</evidence>
<feature type="domain" description="SpoVT-AbrB" evidence="2">
    <location>
        <begin position="9"/>
        <end position="58"/>
    </location>
</feature>
<evidence type="ECO:0000259" key="2">
    <source>
        <dbReference type="PROSITE" id="PS51740"/>
    </source>
</evidence>
<dbReference type="InterPro" id="IPR037914">
    <property type="entry name" value="SpoVT-AbrB_sf"/>
</dbReference>
<proteinExistence type="predicted"/>
<dbReference type="Gene3D" id="2.10.260.10">
    <property type="match status" value="1"/>
</dbReference>
<sequence>MADLGGVKTRLCSWGTSRAVRIPKDLCEAVGIDIESQLSMKAGSDELGSYIVIRPGESEHRHFSDAQYRSMDEIFAGYDGDFKPTEFDWGNDVGAEVVE</sequence>
<dbReference type="PROSITE" id="PS51740">
    <property type="entry name" value="SPOVT_ABRB"/>
    <property type="match status" value="1"/>
</dbReference>
<dbReference type="SUPFAM" id="SSF89447">
    <property type="entry name" value="AbrB/MazE/MraZ-like"/>
    <property type="match status" value="1"/>
</dbReference>
<name>A0ABN6MC18_9ACTN</name>
<dbReference type="Proteomes" id="UP001320544">
    <property type="component" value="Chromosome"/>
</dbReference>
<evidence type="ECO:0000256" key="1">
    <source>
        <dbReference type="PROSITE-ProRule" id="PRU01076"/>
    </source>
</evidence>
<gene>
    <name evidence="3" type="ORF">CE91St30_08860</name>
</gene>
<reference evidence="3 4" key="1">
    <citation type="submission" date="2022-01" db="EMBL/GenBank/DDBJ databases">
        <title>Novel bile acid biosynthetic pathways are enriched in the microbiome of centenarians.</title>
        <authorList>
            <person name="Sato Y."/>
            <person name="Atarashi K."/>
            <person name="Plichta R.D."/>
            <person name="Arai Y."/>
            <person name="Sasajima S."/>
            <person name="Kearney M.S."/>
            <person name="Suda W."/>
            <person name="Takeshita K."/>
            <person name="Sasaki T."/>
            <person name="Okamoto S."/>
            <person name="Skelly N.A."/>
            <person name="Okamura Y."/>
            <person name="Vlamakis H."/>
            <person name="Li Y."/>
            <person name="Tanoue T."/>
            <person name="Takei H."/>
            <person name="Nittono H."/>
            <person name="Narushima S."/>
            <person name="Irie J."/>
            <person name="Itoh H."/>
            <person name="Moriya K."/>
            <person name="Sugiura Y."/>
            <person name="Suematsu M."/>
            <person name="Moritoki N."/>
            <person name="Shibata S."/>
            <person name="Littman R.D."/>
            <person name="Fischbach A.M."/>
            <person name="Uwamino Y."/>
            <person name="Inoue T."/>
            <person name="Honda A."/>
            <person name="Hattori M."/>
            <person name="Murai T."/>
            <person name="Xavier J.R."/>
            <person name="Hirose N."/>
            <person name="Honda K."/>
        </authorList>
    </citation>
    <scope>NUCLEOTIDE SEQUENCE [LARGE SCALE GENOMIC DNA]</scope>
    <source>
        <strain evidence="3 4">CE91-St30</strain>
    </source>
</reference>
<accession>A0ABN6MC18</accession>